<evidence type="ECO:0000313" key="2">
    <source>
        <dbReference type="Proteomes" id="UP000317243"/>
    </source>
</evidence>
<reference evidence="1 2" key="1">
    <citation type="submission" date="2019-02" db="EMBL/GenBank/DDBJ databases">
        <title>Deep-cultivation of Planctomycetes and their phenomic and genomic characterization uncovers novel biology.</title>
        <authorList>
            <person name="Wiegand S."/>
            <person name="Jogler M."/>
            <person name="Boedeker C."/>
            <person name="Pinto D."/>
            <person name="Vollmers J."/>
            <person name="Rivas-Marin E."/>
            <person name="Kohn T."/>
            <person name="Peeters S.H."/>
            <person name="Heuer A."/>
            <person name="Rast P."/>
            <person name="Oberbeckmann S."/>
            <person name="Bunk B."/>
            <person name="Jeske O."/>
            <person name="Meyerdierks A."/>
            <person name="Storesund J.E."/>
            <person name="Kallscheuer N."/>
            <person name="Luecker S."/>
            <person name="Lage O.M."/>
            <person name="Pohl T."/>
            <person name="Merkel B.J."/>
            <person name="Hornburger P."/>
            <person name="Mueller R.-W."/>
            <person name="Bruemmer F."/>
            <person name="Labrenz M."/>
            <person name="Spormann A.M."/>
            <person name="Op Den Camp H."/>
            <person name="Overmann J."/>
            <person name="Amann R."/>
            <person name="Jetten M.S.M."/>
            <person name="Mascher T."/>
            <person name="Medema M.H."/>
            <person name="Devos D.P."/>
            <person name="Kaster A.-K."/>
            <person name="Ovreas L."/>
            <person name="Rohde M."/>
            <person name="Galperin M.Y."/>
            <person name="Jogler C."/>
        </authorList>
    </citation>
    <scope>NUCLEOTIDE SEQUENCE [LARGE SCALE GENOMIC DNA]</scope>
    <source>
        <strain evidence="1 2">KOR42</strain>
    </source>
</reference>
<comment type="caution">
    <text evidence="1">The sequence shown here is derived from an EMBL/GenBank/DDBJ whole genome shotgun (WGS) entry which is preliminary data.</text>
</comment>
<protein>
    <submittedName>
        <fullName evidence="1">Uncharacterized protein</fullName>
    </submittedName>
</protein>
<proteinExistence type="predicted"/>
<organism evidence="1 2">
    <name type="scientific">Thalassoglobus neptunius</name>
    <dbReference type="NCBI Taxonomy" id="1938619"/>
    <lineage>
        <taxon>Bacteria</taxon>
        <taxon>Pseudomonadati</taxon>
        <taxon>Planctomycetota</taxon>
        <taxon>Planctomycetia</taxon>
        <taxon>Planctomycetales</taxon>
        <taxon>Planctomycetaceae</taxon>
        <taxon>Thalassoglobus</taxon>
    </lineage>
</organism>
<sequence length="76" mass="8319">MIVTAGPRAGKNGFSFRVSKDLKVKAPNGKQVVLPEKTDEDKAVCELAKRYVSANFLTEVTKESRSSQKSESKSES</sequence>
<evidence type="ECO:0000313" key="1">
    <source>
        <dbReference type="EMBL" id="TWT57250.1"/>
    </source>
</evidence>
<accession>A0A5C5X340</accession>
<dbReference type="AlphaFoldDB" id="A0A5C5X340"/>
<dbReference type="Proteomes" id="UP000317243">
    <property type="component" value="Unassembled WGS sequence"/>
</dbReference>
<name>A0A5C5X340_9PLAN</name>
<gene>
    <name evidence="1" type="ORF">KOR42_06080</name>
</gene>
<dbReference type="RefSeq" id="WP_146507106.1">
    <property type="nucleotide sequence ID" value="NZ_SIHI01000001.1"/>
</dbReference>
<keyword evidence="2" id="KW-1185">Reference proteome</keyword>
<dbReference type="EMBL" id="SIHI01000001">
    <property type="protein sequence ID" value="TWT57250.1"/>
    <property type="molecule type" value="Genomic_DNA"/>
</dbReference>